<dbReference type="Proteomes" id="UP000653305">
    <property type="component" value="Unassembled WGS sequence"/>
</dbReference>
<keyword evidence="2" id="KW-1185">Reference proteome</keyword>
<protein>
    <submittedName>
        <fullName evidence="1">Uncharacterized protein</fullName>
    </submittedName>
</protein>
<reference evidence="1" key="1">
    <citation type="submission" date="2020-07" db="EMBL/GenBank/DDBJ databases">
        <title>Ethylene signaling mediates host invasion by parasitic plants.</title>
        <authorList>
            <person name="Yoshida S."/>
        </authorList>
    </citation>
    <scope>NUCLEOTIDE SEQUENCE</scope>
    <source>
        <strain evidence="1">Okayama</strain>
    </source>
</reference>
<dbReference type="EMBL" id="BMAC01000473">
    <property type="protein sequence ID" value="GFP97098.1"/>
    <property type="molecule type" value="Genomic_DNA"/>
</dbReference>
<evidence type="ECO:0000313" key="1">
    <source>
        <dbReference type="EMBL" id="GFP97098.1"/>
    </source>
</evidence>
<name>A0A830CIQ8_9LAMI</name>
<evidence type="ECO:0000313" key="2">
    <source>
        <dbReference type="Proteomes" id="UP000653305"/>
    </source>
</evidence>
<comment type="caution">
    <text evidence="1">The sequence shown here is derived from an EMBL/GenBank/DDBJ whole genome shotgun (WGS) entry which is preliminary data.</text>
</comment>
<gene>
    <name evidence="1" type="ORF">PHJA_001853900</name>
</gene>
<dbReference type="AlphaFoldDB" id="A0A830CIQ8"/>
<organism evidence="1 2">
    <name type="scientific">Phtheirospermum japonicum</name>
    <dbReference type="NCBI Taxonomy" id="374723"/>
    <lineage>
        <taxon>Eukaryota</taxon>
        <taxon>Viridiplantae</taxon>
        <taxon>Streptophyta</taxon>
        <taxon>Embryophyta</taxon>
        <taxon>Tracheophyta</taxon>
        <taxon>Spermatophyta</taxon>
        <taxon>Magnoliopsida</taxon>
        <taxon>eudicotyledons</taxon>
        <taxon>Gunneridae</taxon>
        <taxon>Pentapetalae</taxon>
        <taxon>asterids</taxon>
        <taxon>lamiids</taxon>
        <taxon>Lamiales</taxon>
        <taxon>Orobanchaceae</taxon>
        <taxon>Orobanchaceae incertae sedis</taxon>
        <taxon>Phtheirospermum</taxon>
    </lineage>
</organism>
<proteinExistence type="predicted"/>
<accession>A0A830CIQ8</accession>
<sequence length="67" mass="7427">MEKMLLSMFLGKIGVGTTVKGTRAIGRPEVMAYTTPLSLISRVQQKPMIGIDSNQTISLYMIVLLHF</sequence>